<dbReference type="SUPFAM" id="SSF75516">
    <property type="entry name" value="Pheromone-binding domain of LuxR-like quorum-sensing transcription factors"/>
    <property type="match status" value="1"/>
</dbReference>
<dbReference type="SMART" id="SM00421">
    <property type="entry name" value="HTH_LUXR"/>
    <property type="match status" value="1"/>
</dbReference>
<evidence type="ECO:0000256" key="3">
    <source>
        <dbReference type="ARBA" id="ARBA00023163"/>
    </source>
</evidence>
<dbReference type="PANTHER" id="PTHR44688">
    <property type="entry name" value="DNA-BINDING TRANSCRIPTIONAL ACTIVATOR DEVR_DOSR"/>
    <property type="match status" value="1"/>
</dbReference>
<evidence type="ECO:0000256" key="2">
    <source>
        <dbReference type="ARBA" id="ARBA00023125"/>
    </source>
</evidence>
<evidence type="ECO:0000313" key="6">
    <source>
        <dbReference type="Proteomes" id="UP000275436"/>
    </source>
</evidence>
<name>A0A3M9X0J9_9HYPH</name>
<gene>
    <name evidence="5" type="ORF">DNR46_35055</name>
</gene>
<dbReference type="GO" id="GO:0003677">
    <property type="term" value="F:DNA binding"/>
    <property type="evidence" value="ECO:0007669"/>
    <property type="project" value="UniProtKB-KW"/>
</dbReference>
<evidence type="ECO:0000259" key="4">
    <source>
        <dbReference type="PROSITE" id="PS50043"/>
    </source>
</evidence>
<dbReference type="EMBL" id="QKOD01000022">
    <property type="protein sequence ID" value="RNJ41272.1"/>
    <property type="molecule type" value="Genomic_DNA"/>
</dbReference>
<dbReference type="RefSeq" id="WP_123170517.1">
    <property type="nucleotide sequence ID" value="NZ_QKOD01000022.1"/>
</dbReference>
<dbReference type="GO" id="GO:0006355">
    <property type="term" value="P:regulation of DNA-templated transcription"/>
    <property type="evidence" value="ECO:0007669"/>
    <property type="project" value="InterPro"/>
</dbReference>
<dbReference type="InterPro" id="IPR000792">
    <property type="entry name" value="Tscrpt_reg_LuxR_C"/>
</dbReference>
<evidence type="ECO:0000313" key="5">
    <source>
        <dbReference type="EMBL" id="RNJ41272.1"/>
    </source>
</evidence>
<keyword evidence="2" id="KW-0238">DNA-binding</keyword>
<dbReference type="InterPro" id="IPR036693">
    <property type="entry name" value="TF_LuxR_autoind-bd_dom_sf"/>
</dbReference>
<dbReference type="Gene3D" id="1.10.10.10">
    <property type="entry name" value="Winged helix-like DNA-binding domain superfamily/Winged helix DNA-binding domain"/>
    <property type="match status" value="1"/>
</dbReference>
<dbReference type="Gene3D" id="3.30.450.80">
    <property type="entry name" value="Transcription factor LuxR-like, autoinducer-binding domain"/>
    <property type="match status" value="1"/>
</dbReference>
<dbReference type="SUPFAM" id="SSF46894">
    <property type="entry name" value="C-terminal effector domain of the bipartite response regulators"/>
    <property type="match status" value="1"/>
</dbReference>
<dbReference type="InterPro" id="IPR036388">
    <property type="entry name" value="WH-like_DNA-bd_sf"/>
</dbReference>
<evidence type="ECO:0000256" key="1">
    <source>
        <dbReference type="ARBA" id="ARBA00023015"/>
    </source>
</evidence>
<comment type="caution">
    <text evidence="5">The sequence shown here is derived from an EMBL/GenBank/DDBJ whole genome shotgun (WGS) entry which is preliminary data.</text>
</comment>
<dbReference type="Proteomes" id="UP000275436">
    <property type="component" value="Unassembled WGS sequence"/>
</dbReference>
<dbReference type="AlphaFoldDB" id="A0A3M9X0J9"/>
<dbReference type="InterPro" id="IPR016032">
    <property type="entry name" value="Sig_transdc_resp-reg_C-effctor"/>
</dbReference>
<reference evidence="5 6" key="1">
    <citation type="journal article" date="2018" name="Mol. Plant Microbe Interact.">
        <title>Taxonomically Different Co-Microsymbionts of a Relict Legume, Oxytropis popoviana, Have Complementary Sets of Symbiotic Genes and Together Increase the Efficiency of Plant Nodulation.</title>
        <authorList>
            <person name="Safronova V."/>
            <person name="Belimov A."/>
            <person name="Sazanova A."/>
            <person name="Chirak E."/>
            <person name="Verkhozina A."/>
            <person name="Kuznetsova I."/>
            <person name="Andronov E."/>
            <person name="Puhalsky J."/>
            <person name="Tikhonovich I."/>
        </authorList>
    </citation>
    <scope>NUCLEOTIDE SEQUENCE [LARGE SCALE GENOMIC DNA]</scope>
    <source>
        <strain evidence="5 6">Opo-235</strain>
    </source>
</reference>
<dbReference type="InterPro" id="IPR005143">
    <property type="entry name" value="TF_LuxR_autoind-bd_dom"/>
</dbReference>
<dbReference type="Pfam" id="PF00196">
    <property type="entry name" value="GerE"/>
    <property type="match status" value="1"/>
</dbReference>
<dbReference type="PRINTS" id="PR00038">
    <property type="entry name" value="HTHLUXR"/>
</dbReference>
<protein>
    <submittedName>
        <fullName evidence="5">LuxR family transcriptional regulator</fullName>
    </submittedName>
</protein>
<accession>A0A3M9X0J9</accession>
<sequence length="245" mass="27445">MAQSVSDFHGITERIGAVASPTDATELLNTIVKAYGLETAAFLTVRPVYEEPSQPFYVTTYSPDWVKRYIDKRFFDIDPVLLHGLRAVTLVDWKEIDLSDKSVRTFFGEAREHGVGKHGVTIPVRGADGERGILSVTSNEDAAGWQAFLKSQVRDFQPLAAEFHNAISRIQGRPLHQTACSDREIECLKWYARGEKVKRTAEILSLSPRTVRFHLDLARAKLGAKSLTHAVAIATERGLFFQKLF</sequence>
<proteinExistence type="predicted"/>
<organism evidence="5 6">
    <name type="scientific">Mesorhizobium japonicum</name>
    <dbReference type="NCBI Taxonomy" id="2066070"/>
    <lineage>
        <taxon>Bacteria</taxon>
        <taxon>Pseudomonadati</taxon>
        <taxon>Pseudomonadota</taxon>
        <taxon>Alphaproteobacteria</taxon>
        <taxon>Hyphomicrobiales</taxon>
        <taxon>Phyllobacteriaceae</taxon>
        <taxon>Mesorhizobium</taxon>
    </lineage>
</organism>
<dbReference type="Pfam" id="PF03472">
    <property type="entry name" value="Autoind_bind"/>
    <property type="match status" value="1"/>
</dbReference>
<dbReference type="CDD" id="cd06170">
    <property type="entry name" value="LuxR_C_like"/>
    <property type="match status" value="1"/>
</dbReference>
<keyword evidence="1" id="KW-0805">Transcription regulation</keyword>
<dbReference type="PROSITE" id="PS50043">
    <property type="entry name" value="HTH_LUXR_2"/>
    <property type="match status" value="1"/>
</dbReference>
<dbReference type="PANTHER" id="PTHR44688:SF16">
    <property type="entry name" value="DNA-BINDING TRANSCRIPTIONAL ACTIVATOR DEVR_DOSR"/>
    <property type="match status" value="1"/>
</dbReference>
<keyword evidence="3" id="KW-0804">Transcription</keyword>
<feature type="domain" description="HTH luxR-type" evidence="4">
    <location>
        <begin position="174"/>
        <end position="238"/>
    </location>
</feature>